<organism evidence="2 3">
    <name type="scientific">Diversispora eburnea</name>
    <dbReference type="NCBI Taxonomy" id="1213867"/>
    <lineage>
        <taxon>Eukaryota</taxon>
        <taxon>Fungi</taxon>
        <taxon>Fungi incertae sedis</taxon>
        <taxon>Mucoromycota</taxon>
        <taxon>Glomeromycotina</taxon>
        <taxon>Glomeromycetes</taxon>
        <taxon>Diversisporales</taxon>
        <taxon>Diversisporaceae</taxon>
        <taxon>Diversispora</taxon>
    </lineage>
</organism>
<keyword evidence="3" id="KW-1185">Reference proteome</keyword>
<feature type="compositionally biased region" description="Basic and acidic residues" evidence="1">
    <location>
        <begin position="100"/>
        <end position="114"/>
    </location>
</feature>
<gene>
    <name evidence="2" type="ORF">DEBURN_LOCUS2105</name>
</gene>
<sequence>MGKPNNETNRNSNVNSKNVKDFFTSTKTNNKNSKSLGVAGSTRNEAAVIKRVIPKKRKSKIKNKKGLEVVDPKQTSIVSFATIMNMAREKSEVNFSIKGNETEKTTTTENDQRNSIKLLNGNGKQNAKRVISSKKQEKSDTSRRRKSLRERVLSKGQKTLEETLKEKSSANHRKTMLSEIIEYIELIAEIAPDWCKLSYSIEEKKLVKINHSFPSKEVSKLVQERIENIKL</sequence>
<feature type="region of interest" description="Disordered" evidence="1">
    <location>
        <begin position="1"/>
        <end position="44"/>
    </location>
</feature>
<dbReference type="OrthoDB" id="341730at2759"/>
<evidence type="ECO:0000256" key="1">
    <source>
        <dbReference type="SAM" id="MobiDB-lite"/>
    </source>
</evidence>
<dbReference type="InterPro" id="IPR038090">
    <property type="entry name" value="Cdt1_C_WH_dom_sf"/>
</dbReference>
<feature type="compositionally biased region" description="Low complexity" evidence="1">
    <location>
        <begin position="1"/>
        <end position="17"/>
    </location>
</feature>
<feature type="compositionally biased region" description="Low complexity" evidence="1">
    <location>
        <begin position="24"/>
        <end position="35"/>
    </location>
</feature>
<dbReference type="EMBL" id="CAJVPK010000109">
    <property type="protein sequence ID" value="CAG8450539.1"/>
    <property type="molecule type" value="Genomic_DNA"/>
</dbReference>
<evidence type="ECO:0000313" key="3">
    <source>
        <dbReference type="Proteomes" id="UP000789706"/>
    </source>
</evidence>
<comment type="caution">
    <text evidence="2">The sequence shown here is derived from an EMBL/GenBank/DDBJ whole genome shotgun (WGS) entry which is preliminary data.</text>
</comment>
<dbReference type="Proteomes" id="UP000789706">
    <property type="component" value="Unassembled WGS sequence"/>
</dbReference>
<protein>
    <submittedName>
        <fullName evidence="2">6720_t:CDS:1</fullName>
    </submittedName>
</protein>
<proteinExistence type="predicted"/>
<accession>A0A9N8VC91</accession>
<evidence type="ECO:0000313" key="2">
    <source>
        <dbReference type="EMBL" id="CAG8450539.1"/>
    </source>
</evidence>
<reference evidence="2" key="1">
    <citation type="submission" date="2021-06" db="EMBL/GenBank/DDBJ databases">
        <authorList>
            <person name="Kallberg Y."/>
            <person name="Tangrot J."/>
            <person name="Rosling A."/>
        </authorList>
    </citation>
    <scope>NUCLEOTIDE SEQUENCE</scope>
    <source>
        <strain evidence="2">AZ414A</strain>
    </source>
</reference>
<feature type="region of interest" description="Disordered" evidence="1">
    <location>
        <begin position="97"/>
        <end position="149"/>
    </location>
</feature>
<feature type="compositionally biased region" description="Polar residues" evidence="1">
    <location>
        <begin position="115"/>
        <end position="125"/>
    </location>
</feature>
<dbReference type="AlphaFoldDB" id="A0A9N8VC91"/>
<name>A0A9N8VC91_9GLOM</name>
<dbReference type="Gene3D" id="1.10.10.1420">
    <property type="entry name" value="DNA replication factor Cdt1, C-terminal WH domain"/>
    <property type="match status" value="1"/>
</dbReference>